<dbReference type="Proteomes" id="UP000011116">
    <property type="component" value="Chromosome 1H"/>
</dbReference>
<reference evidence="3" key="3">
    <citation type="submission" date="2022-01" db="UniProtKB">
        <authorList>
            <consortium name="EnsemblPlants"/>
        </authorList>
    </citation>
    <scope>IDENTIFICATION</scope>
    <source>
        <strain evidence="3">subsp. vulgare</strain>
    </source>
</reference>
<reference evidence="4" key="1">
    <citation type="journal article" date="2012" name="Nature">
        <title>A physical, genetic and functional sequence assembly of the barley genome.</title>
        <authorList>
            <consortium name="The International Barley Genome Sequencing Consortium"/>
            <person name="Mayer K.F."/>
            <person name="Waugh R."/>
            <person name="Brown J.W."/>
            <person name="Schulman A."/>
            <person name="Langridge P."/>
            <person name="Platzer M."/>
            <person name="Fincher G.B."/>
            <person name="Muehlbauer G.J."/>
            <person name="Sato K."/>
            <person name="Close T.J."/>
            <person name="Wise R.P."/>
            <person name="Stein N."/>
        </authorList>
    </citation>
    <scope>NUCLEOTIDE SEQUENCE [LARGE SCALE GENOMIC DNA]</scope>
    <source>
        <strain evidence="4">cv. Morex</strain>
    </source>
</reference>
<dbReference type="AlphaFoldDB" id="A0A8I6X0J0"/>
<dbReference type="Gramene" id="HORVU.MOREX.r2.1HG0016490.1">
    <property type="protein sequence ID" value="HORVU.MOREX.r2.1HG0016490.1.CDS.1"/>
    <property type="gene ID" value="HORVU.MOREX.r2.1HG0016490"/>
</dbReference>
<dbReference type="SUPFAM" id="SSF81383">
    <property type="entry name" value="F-box domain"/>
    <property type="match status" value="1"/>
</dbReference>
<keyword evidence="4" id="KW-1185">Reference proteome</keyword>
<evidence type="ECO:0000256" key="1">
    <source>
        <dbReference type="SAM" id="MobiDB-lite"/>
    </source>
</evidence>
<name>A0A8I6X0J0_HORVV</name>
<gene>
    <name evidence="3" type="primary">LOC123407318</name>
</gene>
<dbReference type="Gramene" id="HORVU.MOREX.r3.1HG0020990.1">
    <property type="protein sequence ID" value="HORVU.MOREX.r3.1HG0020990.1.CDS1"/>
    <property type="gene ID" value="HORVU.MOREX.r3.1HG0020990"/>
</dbReference>
<evidence type="ECO:0000313" key="3">
    <source>
        <dbReference type="EnsemblPlants" id="HORVU.MOREX.r3.1HG0020990.1.CDS1"/>
    </source>
</evidence>
<feature type="domain" description="F-box protein AT5G49610-like beta-propeller" evidence="2">
    <location>
        <begin position="167"/>
        <end position="425"/>
    </location>
</feature>
<sequence length="433" mass="47033">MKPERLNCKACQSASSMQPGPRPPKRARRSGKLGNVPFPVRSRRHMAPAAASTVDVLGDDLLQEVFILLPAPADLLRVALACRPFLRAARSAAFLRRFRRRHPFTCPLLLGCHLHRPGERRGNSAPHLLPAPPAAATSRVAERGDFALSFIPRRGRPGAAGAGTPWQILDCRNGRLLLRNRSSSQDLAVADPLARRWVSLPALPGDHPVGYALVADDGDYSVFQAACISRVGDTTELRAFVLSSADLRWADVGGLAQQPSLAASRAMQANRTLYWKLTGGQHMLALNTATTELAVLPLPPFLRELSFDVIEKGEDGAGGLHVLTMRGFCIEVWAGQDDGAGGLAWTLVDKSVRFHRAIAEMIGSEHFYHLTLDVIGVAAGVVFLRNGSCLFSIHLETMKMTRLSLNEGCPSPLIYPYTIAWPPAFLKPTEEGA</sequence>
<protein>
    <recommendedName>
        <fullName evidence="2">F-box protein AT5G49610-like beta-propeller domain-containing protein</fullName>
    </recommendedName>
</protein>
<dbReference type="InterPro" id="IPR056594">
    <property type="entry name" value="AT5G49610-like_b-prop"/>
</dbReference>
<accession>A0A8I6X0J0</accession>
<feature type="region of interest" description="Disordered" evidence="1">
    <location>
        <begin position="1"/>
        <end position="35"/>
    </location>
</feature>
<reference evidence="3" key="2">
    <citation type="submission" date="2020-10" db="EMBL/GenBank/DDBJ databases">
        <authorList>
            <person name="Scholz U."/>
            <person name="Mascher M."/>
            <person name="Fiebig A."/>
        </authorList>
    </citation>
    <scope>NUCLEOTIDE SEQUENCE [LARGE SCALE GENOMIC DNA]</scope>
    <source>
        <strain evidence="3">cv. Morex</strain>
    </source>
</reference>
<evidence type="ECO:0000259" key="2">
    <source>
        <dbReference type="Pfam" id="PF23635"/>
    </source>
</evidence>
<dbReference type="PANTHER" id="PTHR33207">
    <property type="entry name" value="F-BOX DOMAIN CONTAINING PROTEIN-RELATED"/>
    <property type="match status" value="1"/>
</dbReference>
<proteinExistence type="predicted"/>
<dbReference type="EnsemblPlants" id="HORVU.MOREX.r3.1HG0020990.1">
    <property type="protein sequence ID" value="HORVU.MOREX.r3.1HG0020990.1.CDS1"/>
    <property type="gene ID" value="HORVU.MOREX.r3.1HG0020990"/>
</dbReference>
<dbReference type="InterPro" id="IPR036047">
    <property type="entry name" value="F-box-like_dom_sf"/>
</dbReference>
<dbReference type="Pfam" id="PF23635">
    <property type="entry name" value="Beta-prop_AT5G49610-like"/>
    <property type="match status" value="1"/>
</dbReference>
<organism evidence="3 4">
    <name type="scientific">Hordeum vulgare subsp. vulgare</name>
    <name type="common">Domesticated barley</name>
    <dbReference type="NCBI Taxonomy" id="112509"/>
    <lineage>
        <taxon>Eukaryota</taxon>
        <taxon>Viridiplantae</taxon>
        <taxon>Streptophyta</taxon>
        <taxon>Embryophyta</taxon>
        <taxon>Tracheophyta</taxon>
        <taxon>Spermatophyta</taxon>
        <taxon>Magnoliopsida</taxon>
        <taxon>Liliopsida</taxon>
        <taxon>Poales</taxon>
        <taxon>Poaceae</taxon>
        <taxon>BOP clade</taxon>
        <taxon>Pooideae</taxon>
        <taxon>Triticodae</taxon>
        <taxon>Triticeae</taxon>
        <taxon>Hordeinae</taxon>
        <taxon>Hordeum</taxon>
    </lineage>
</organism>
<evidence type="ECO:0000313" key="4">
    <source>
        <dbReference type="Proteomes" id="UP000011116"/>
    </source>
</evidence>